<evidence type="ECO:0000313" key="2">
    <source>
        <dbReference type="EMBL" id="ACS39617.1"/>
    </source>
</evidence>
<accession>C5B153</accession>
<name>C5B153_METEA</name>
<dbReference type="InterPro" id="IPR036393">
    <property type="entry name" value="AceGlu_kinase-like_sf"/>
</dbReference>
<dbReference type="AlphaFoldDB" id="C5B153"/>
<dbReference type="STRING" id="272630.MexAM1_META1p1775"/>
<dbReference type="KEGG" id="mea:Mex_1p1775"/>
<keyword evidence="3" id="KW-1185">Reference proteome</keyword>
<dbReference type="HOGENOM" id="CLU_089197_1_0_5"/>
<dbReference type="Gene3D" id="3.40.1160.10">
    <property type="entry name" value="Acetylglutamate kinase-like"/>
    <property type="match status" value="1"/>
</dbReference>
<evidence type="ECO:0000313" key="3">
    <source>
        <dbReference type="Proteomes" id="UP000009081"/>
    </source>
</evidence>
<dbReference type="EMBL" id="CP001510">
    <property type="protein sequence ID" value="ACS39617.1"/>
    <property type="molecule type" value="Genomic_DNA"/>
</dbReference>
<sequence length="207" mass="21391">MRRMTSASPAAPRVTGTIDGAVVKIGGSLVADRARLCAILAECVEEPPVAIVPGGGLFADAVRATQAALGLDDALAHRLALDAMGRMAEVFCALEPRLTIARSLEAVADALAQGRAVIWDPIALKAGHADIEESWDVTSDSLALWLAGMLGVDRCILVKSAKLTSQTDPAALARAGLVDAAFPRFAAAFGGAIVIRGTEDISQRHAA</sequence>
<protein>
    <submittedName>
        <fullName evidence="2">Tetrahydromethanopterin synthesis protein</fullName>
    </submittedName>
</protein>
<organism evidence="2 3">
    <name type="scientific">Methylorubrum extorquens (strain ATCC 14718 / DSM 1338 / JCM 2805 / NCIMB 9133 / AM1)</name>
    <name type="common">Methylobacterium extorquens</name>
    <dbReference type="NCBI Taxonomy" id="272630"/>
    <lineage>
        <taxon>Bacteria</taxon>
        <taxon>Pseudomonadati</taxon>
        <taxon>Pseudomonadota</taxon>
        <taxon>Alphaproteobacteria</taxon>
        <taxon>Hyphomicrobiales</taxon>
        <taxon>Methylobacteriaceae</taxon>
        <taxon>Methylorubrum</taxon>
    </lineage>
</organism>
<proteinExistence type="predicted"/>
<dbReference type="Pfam" id="PF00696">
    <property type="entry name" value="AA_kinase"/>
    <property type="match status" value="1"/>
</dbReference>
<dbReference type="eggNOG" id="COG2054">
    <property type="taxonomic scope" value="Bacteria"/>
</dbReference>
<dbReference type="InterPro" id="IPR001048">
    <property type="entry name" value="Asp/Glu/Uridylate_kinase"/>
</dbReference>
<reference evidence="2 3" key="1">
    <citation type="journal article" date="2009" name="PLoS ONE">
        <title>Methylobacterium genome sequences: a reference blueprint to investigate microbial metabolism of C1 compounds from natural and industrial sources.</title>
        <authorList>
            <person name="Vuilleumier S."/>
            <person name="Chistoserdova L."/>
            <person name="Lee M.-C."/>
            <person name="Bringel F."/>
            <person name="Lajus A."/>
            <person name="Zhou Y."/>
            <person name="Gourion B."/>
            <person name="Barbe V."/>
            <person name="Chang J."/>
            <person name="Cruveiller S."/>
            <person name="Dossat C."/>
            <person name="Gillett W."/>
            <person name="Gruffaz C."/>
            <person name="Haugen E."/>
            <person name="Hourcade E."/>
            <person name="Levy R."/>
            <person name="Mangenot S."/>
            <person name="Muller E."/>
            <person name="Nadalig T."/>
            <person name="Pagni M."/>
            <person name="Penny C."/>
            <person name="Peyraud R."/>
            <person name="Robinson D.G."/>
            <person name="Roche D."/>
            <person name="Rouy Z."/>
            <person name="Saenampechek C."/>
            <person name="Salvignol G."/>
            <person name="Vallenet D."/>
            <person name="Wu Z."/>
            <person name="Marx C.J."/>
            <person name="Vorholt J.A."/>
            <person name="Olson M.V."/>
            <person name="Kaul R."/>
            <person name="Weissenbach J."/>
            <person name="Medigue C."/>
            <person name="Lidstrom M.E."/>
        </authorList>
    </citation>
    <scope>NUCLEOTIDE SEQUENCE [LARGE SCALE GENOMIC DNA]</scope>
    <source>
        <strain evidence="3">ATCC 14718 / DSM 1338 / JCM 2805 / NCIMB 9133 / AM1</strain>
    </source>
</reference>
<feature type="domain" description="Aspartate/glutamate/uridylate kinase" evidence="1">
    <location>
        <begin position="22"/>
        <end position="160"/>
    </location>
</feature>
<dbReference type="Proteomes" id="UP000009081">
    <property type="component" value="Chromosome"/>
</dbReference>
<gene>
    <name evidence="2" type="ordered locus">MexAM1_META1p1775</name>
</gene>
<dbReference type="SUPFAM" id="SSF53633">
    <property type="entry name" value="Carbamate kinase-like"/>
    <property type="match status" value="1"/>
</dbReference>
<evidence type="ECO:0000259" key="1">
    <source>
        <dbReference type="Pfam" id="PF00696"/>
    </source>
</evidence>